<dbReference type="AlphaFoldDB" id="B1XWG4"/>
<dbReference type="InterPro" id="IPR029060">
    <property type="entry name" value="PIN-like_dom_sf"/>
</dbReference>
<dbReference type="PANTHER" id="PTHR36173:SF2">
    <property type="entry name" value="RIBONUCLEASE VAPC16"/>
    <property type="match status" value="1"/>
</dbReference>
<dbReference type="SUPFAM" id="SSF88723">
    <property type="entry name" value="PIN domain-like"/>
    <property type="match status" value="1"/>
</dbReference>
<dbReference type="eggNOG" id="COG3744">
    <property type="taxonomic scope" value="Bacteria"/>
</dbReference>
<reference evidence="2 3" key="1">
    <citation type="submission" date="2008-03" db="EMBL/GenBank/DDBJ databases">
        <title>Complete sequence of Leptothrix cholodnii SP-6.</title>
        <authorList>
            <consortium name="US DOE Joint Genome Institute"/>
            <person name="Copeland A."/>
            <person name="Lucas S."/>
            <person name="Lapidus A."/>
            <person name="Glavina del Rio T."/>
            <person name="Dalin E."/>
            <person name="Tice H."/>
            <person name="Bruce D."/>
            <person name="Goodwin L."/>
            <person name="Pitluck S."/>
            <person name="Chertkov O."/>
            <person name="Brettin T."/>
            <person name="Detter J.C."/>
            <person name="Han C."/>
            <person name="Kuske C.R."/>
            <person name="Schmutz J."/>
            <person name="Larimer F."/>
            <person name="Land M."/>
            <person name="Hauser L."/>
            <person name="Kyrpides N."/>
            <person name="Lykidis A."/>
            <person name="Emerson D."/>
            <person name="Richardson P."/>
        </authorList>
    </citation>
    <scope>NUCLEOTIDE SEQUENCE [LARGE SCALE GENOMIC DNA]</scope>
    <source>
        <strain evidence="3">ATCC 51168 / LMG 8142 / SP-6</strain>
    </source>
</reference>
<proteinExistence type="predicted"/>
<gene>
    <name evidence="2" type="ordered locus">Lcho_1565</name>
</gene>
<organism evidence="2 3">
    <name type="scientific">Leptothrix cholodnii (strain ATCC 51168 / LMG 8142 / SP-6)</name>
    <name type="common">Leptothrix discophora (strain SP-6)</name>
    <dbReference type="NCBI Taxonomy" id="395495"/>
    <lineage>
        <taxon>Bacteria</taxon>
        <taxon>Pseudomonadati</taxon>
        <taxon>Pseudomonadota</taxon>
        <taxon>Betaproteobacteria</taxon>
        <taxon>Burkholderiales</taxon>
        <taxon>Sphaerotilaceae</taxon>
        <taxon>Leptothrix</taxon>
    </lineage>
</organism>
<dbReference type="Proteomes" id="UP000001693">
    <property type="component" value="Chromosome"/>
</dbReference>
<protein>
    <submittedName>
        <fullName evidence="2">PilT protein domain protein</fullName>
    </submittedName>
</protein>
<dbReference type="Gene3D" id="3.40.50.1010">
    <property type="entry name" value="5'-nuclease"/>
    <property type="match status" value="1"/>
</dbReference>
<sequence>MRLLLDTHVFLWWVADHPSLSPLARSAIADAGNECLVSVVSCWELAIKTSLGKLELGQSLERFVPEQLAANQFQLLPMDLRHTLRVAALPWHHRDPFDRLLVAQCQAEGLTLVSADGAMAAYGLPVLW</sequence>
<evidence type="ECO:0000259" key="1">
    <source>
        <dbReference type="Pfam" id="PF01850"/>
    </source>
</evidence>
<dbReference type="PANTHER" id="PTHR36173">
    <property type="entry name" value="RIBONUCLEASE VAPC16-RELATED"/>
    <property type="match status" value="1"/>
</dbReference>
<dbReference type="InterPro" id="IPR002716">
    <property type="entry name" value="PIN_dom"/>
</dbReference>
<accession>B1XWG4</accession>
<dbReference type="EMBL" id="CP001013">
    <property type="protein sequence ID" value="ACB33832.1"/>
    <property type="molecule type" value="Genomic_DNA"/>
</dbReference>
<evidence type="ECO:0000313" key="2">
    <source>
        <dbReference type="EMBL" id="ACB33832.1"/>
    </source>
</evidence>
<dbReference type="RefSeq" id="WP_012346593.1">
    <property type="nucleotide sequence ID" value="NC_010524.1"/>
</dbReference>
<evidence type="ECO:0000313" key="3">
    <source>
        <dbReference type="Proteomes" id="UP000001693"/>
    </source>
</evidence>
<dbReference type="HOGENOM" id="CLU_129890_0_1_4"/>
<dbReference type="InterPro" id="IPR041705">
    <property type="entry name" value="PIN_Sll0205"/>
</dbReference>
<name>B1XWG4_LEPCP</name>
<dbReference type="KEGG" id="lch:Lcho_1565"/>
<dbReference type="Pfam" id="PF01850">
    <property type="entry name" value="PIN"/>
    <property type="match status" value="1"/>
</dbReference>
<feature type="domain" description="PIN" evidence="1">
    <location>
        <begin position="4"/>
        <end position="121"/>
    </location>
</feature>
<keyword evidence="3" id="KW-1185">Reference proteome</keyword>
<dbReference type="CDD" id="cd09872">
    <property type="entry name" value="PIN_Sll0205-like"/>
    <property type="match status" value="1"/>
</dbReference>
<dbReference type="OrthoDB" id="9798990at2"/>
<dbReference type="STRING" id="395495.Lcho_1565"/>
<dbReference type="InterPro" id="IPR052919">
    <property type="entry name" value="TA_system_RNase"/>
</dbReference>